<keyword evidence="4" id="KW-1185">Reference proteome</keyword>
<keyword evidence="1" id="KW-0175">Coiled coil</keyword>
<protein>
    <submittedName>
        <fullName evidence="3">Uncharacterized protein</fullName>
    </submittedName>
</protein>
<name>A0A267DGL7_9PLAT</name>
<proteinExistence type="predicted"/>
<evidence type="ECO:0000313" key="3">
    <source>
        <dbReference type="EMBL" id="PAA48355.1"/>
    </source>
</evidence>
<organism evidence="3 4">
    <name type="scientific">Macrostomum lignano</name>
    <dbReference type="NCBI Taxonomy" id="282301"/>
    <lineage>
        <taxon>Eukaryota</taxon>
        <taxon>Metazoa</taxon>
        <taxon>Spiralia</taxon>
        <taxon>Lophotrochozoa</taxon>
        <taxon>Platyhelminthes</taxon>
        <taxon>Rhabditophora</taxon>
        <taxon>Macrostomorpha</taxon>
        <taxon>Macrostomida</taxon>
        <taxon>Macrostomidae</taxon>
        <taxon>Macrostomum</taxon>
    </lineage>
</organism>
<dbReference type="Proteomes" id="UP000215902">
    <property type="component" value="Unassembled WGS sequence"/>
</dbReference>
<feature type="region of interest" description="Disordered" evidence="2">
    <location>
        <begin position="1198"/>
        <end position="1217"/>
    </location>
</feature>
<feature type="coiled-coil region" evidence="1">
    <location>
        <begin position="1542"/>
        <end position="1569"/>
    </location>
</feature>
<evidence type="ECO:0000256" key="1">
    <source>
        <dbReference type="SAM" id="Coils"/>
    </source>
</evidence>
<feature type="coiled-coil region" evidence="1">
    <location>
        <begin position="79"/>
        <end position="113"/>
    </location>
</feature>
<dbReference type="EMBL" id="NIVC01004169">
    <property type="protein sequence ID" value="PAA48355.1"/>
    <property type="molecule type" value="Genomic_DNA"/>
</dbReference>
<accession>A0A267DGL7</accession>
<gene>
    <name evidence="3" type="ORF">BOX15_Mlig029816g6</name>
</gene>
<evidence type="ECO:0000256" key="2">
    <source>
        <dbReference type="SAM" id="MobiDB-lite"/>
    </source>
</evidence>
<feature type="coiled-coil region" evidence="1">
    <location>
        <begin position="1411"/>
        <end position="1438"/>
    </location>
</feature>
<sequence length="1689" mass="184895">MSEVDTPVLLENISELAKLLSESNRVDGYVISQYHKLRELFGRYETAHSVESQFRVASPDTAICSEHSEDELAADANTLRILNSELEQRDLAIQKLTAQVKSLSAVNEKLNIDLEMQRTVVFEEMKNLFDKISKIHSELEEDSCIRNATAAMLLGQETIERLVRVVCDLNGGGDSSAIRRQEDPDASLSSFLAMVKSDRLEYCACLRQRCSLSSGLSDTEAKVQSLVSDIQAFELHDSQLDHLKRYLELDSEILSLSRNCLRGDSRNIDWRPGGKLHPSRSYPGIGDQLPGVISLACIEQSAAFASAASSQSSLNKSAASEVAEFQQKVASLSRSLSKSLDVFLESQRRVSISAAGPTQPLRPSKSADCIEDSAAEEFIAEINSRGQKRGMCDQGTQWEAPMFTYMASSRDYLDKDSSVSGIRVKNLTQGEVKIQENVTNLDSEEMCMHTVVSESAVPSVVFNVSSDRPHKLEKGTEYMKTTTAAVGTLTDETGPLLTTDIATGRERTCNAAVEFVPCFNSVDVATLTSLELCDASIECQQVFKQDASVDNIRQFSSRYTSTDVSDTSDASTEFNEVSSVEASVTCSNLLISVAVSTEHPLVSDAIVGSDIEFSCCEKAVQSVKNAKEASISTDVLLMSDASTDCECPSRREAASECTIQVKNASCGAERIEEATNCDEIVVHDAAIECTVVLSSSYVSTETIEISDAGTNCEPKIVKDAAIDCLLTVRNADLSTEVIRMTETSTNTPNRTSTGTITDSCFSGSMDVGTDTPFDNFAEATQCAGGEGVKGKDVKVCTPQLERFEASTDGTEMAADQESLAQVFESSDLRQPADIATHYQSTSKVSDAIKGNEATTTSTALLDSGFVCREIKATSDASTTAKMEADTRVLVDASTESFNQALVNAEVDCSIRVTSVCVSTDAFQSRDAYTIVSSSDASMDSELGISKAKVLMDSQKNTDASSAPKHSFDLVDHTVVHPLFCDAYSATDKAILIDASTDTELDSGFPGFPVAAEMLDASVQCAFAYSSDSVREFFGAQNSKFKIEADNESTVHIMHIKERKMQQKNSSDSAQAADQGALGAANTFIVSDASTQSAMRKTRSCKELFTSAFNSSGAQPIFPSSNVSDLQEGSGAPSDASLEFRKPLLSDSSVDCTIMTVDAHTTTEYFTAPDIQYAENMTSGTDPSSTCVPSRTENTRGFFHDQASVSDNNDPARESASIAESKVDFPTVKSLSESGFVTSDPACAETVFRQFDAALMTQPRFGAANESVLEVPTYFQSDEAKNHAVSAPSSLQMEVMHDYVQGDATFELDTTPTAFNVTARNSMSVETQTEVLSHQTFVERYNEEMKVVLRDLNMQVFTLSNQNISLSDENRGLKEALDFTRSLIDEFELEVCRLSDERQALRAESETKDVNLSQASNHIKQLVDRLTCLQTEIDKVGEKVSKDFNQQIGLLPSVNGDLLARLDRLSLDVLEKKCILETISRQLKNRTFLRAPFKRGQQKSEFNILDELDHLISSHDRALQSESEIRRQNTYLEELLRIKDSKLVQLVELNQSLEQNMEILREKLQSFLVDTSSQHHVSTTALAQCEEFFEENEFSHDLEYTCTSETVGLIDSSGYTLHETSDLGVAHQIDEYTQRKSSALFGLQTETNEIIRLSSKTFRIRRCESLPNILISASMPPVLSIDHTIRKIIG</sequence>
<comment type="caution">
    <text evidence="3">The sequence shown here is derived from an EMBL/GenBank/DDBJ whole genome shotgun (WGS) entry which is preliminary data.</text>
</comment>
<evidence type="ECO:0000313" key="4">
    <source>
        <dbReference type="Proteomes" id="UP000215902"/>
    </source>
</evidence>
<reference evidence="3 4" key="1">
    <citation type="submission" date="2017-06" db="EMBL/GenBank/DDBJ databases">
        <title>A platform for efficient transgenesis in Macrostomum lignano, a flatworm model organism for stem cell research.</title>
        <authorList>
            <person name="Berezikov E."/>
        </authorList>
    </citation>
    <scope>NUCLEOTIDE SEQUENCE [LARGE SCALE GENOMIC DNA]</scope>
    <source>
        <strain evidence="3">DV1</strain>
        <tissue evidence="3">Whole organism</tissue>
    </source>
</reference>
<feature type="non-terminal residue" evidence="3">
    <location>
        <position position="1689"/>
    </location>
</feature>